<gene>
    <name evidence="1" type="ORF">MCHLDSM_02623</name>
</gene>
<dbReference type="SMR" id="A0A0J6WAL4"/>
<dbReference type="Pfam" id="PF05991">
    <property type="entry name" value="NYN_YacP"/>
    <property type="match status" value="1"/>
</dbReference>
<dbReference type="STRING" id="37916.MCHLDSM_02623"/>
<dbReference type="AlphaFoldDB" id="A0A0J6WAL4"/>
<organism evidence="1 2">
    <name type="scientific">Mycolicibacterium chlorophenolicum</name>
    <dbReference type="NCBI Taxonomy" id="37916"/>
    <lineage>
        <taxon>Bacteria</taxon>
        <taxon>Bacillati</taxon>
        <taxon>Actinomycetota</taxon>
        <taxon>Actinomycetes</taxon>
        <taxon>Mycobacteriales</taxon>
        <taxon>Mycobacteriaceae</taxon>
        <taxon>Mycolicibacterium</taxon>
    </lineage>
</organism>
<name>A0A0J6WAL4_9MYCO</name>
<evidence type="ECO:0000313" key="1">
    <source>
        <dbReference type="EMBL" id="KMO78702.1"/>
    </source>
</evidence>
<keyword evidence="2" id="KW-1185">Reference proteome</keyword>
<dbReference type="EMBL" id="JYNL01000020">
    <property type="protein sequence ID" value="KMO78702.1"/>
    <property type="molecule type" value="Genomic_DNA"/>
</dbReference>
<evidence type="ECO:0000313" key="2">
    <source>
        <dbReference type="Proteomes" id="UP000036513"/>
    </source>
</evidence>
<protein>
    <submittedName>
        <fullName evidence="1">YacP-like NYN domain protein</fullName>
    </submittedName>
</protein>
<dbReference type="InterPro" id="IPR010298">
    <property type="entry name" value="YacP-like"/>
</dbReference>
<proteinExistence type="predicted"/>
<dbReference type="PATRIC" id="fig|37916.4.peg.2540"/>
<accession>A0A0J6WAL4</accession>
<dbReference type="Proteomes" id="UP000036513">
    <property type="component" value="Unassembled WGS sequence"/>
</dbReference>
<sequence>MDCPDSLEGVRWIVDAMNVIGTRPDGWWRDRHRAMTDLVHRLERWSLAEQVDVTVVFEQPPVPPIESDVVTIVHAPAAGPNSADDEIVRLIGTQARPDDVVVATSDRTLADRVRSGGAAVVPAERLRNLIDPR</sequence>
<reference evidence="1 2" key="1">
    <citation type="journal article" date="2015" name="Genome Biol. Evol.">
        <title>Characterization of Three Mycobacterium spp. with Potential Use in Bioremediation by Genome Sequencing and Comparative Genomics.</title>
        <authorList>
            <person name="Das S."/>
            <person name="Pettersson B.M."/>
            <person name="Behra P.R."/>
            <person name="Ramesh M."/>
            <person name="Dasgupta S."/>
            <person name="Bhattacharya A."/>
            <person name="Kirsebom L.A."/>
        </authorList>
    </citation>
    <scope>NUCLEOTIDE SEQUENCE [LARGE SCALE GENOMIC DNA]</scope>
    <source>
        <strain evidence="1 2">DSM 43826</strain>
    </source>
</reference>
<comment type="caution">
    <text evidence="1">The sequence shown here is derived from an EMBL/GenBank/DDBJ whole genome shotgun (WGS) entry which is preliminary data.</text>
</comment>